<evidence type="ECO:0000313" key="2">
    <source>
        <dbReference type="Proteomes" id="UP000266005"/>
    </source>
</evidence>
<gene>
    <name evidence="1" type="ORF">D1627_09470</name>
</gene>
<accession>A0A399S6A7</accession>
<keyword evidence="2" id="KW-1185">Reference proteome</keyword>
<proteinExistence type="predicted"/>
<comment type="caution">
    <text evidence="1">The sequence shown here is derived from an EMBL/GenBank/DDBJ whole genome shotgun (WGS) entry which is preliminary data.</text>
</comment>
<sequence length="61" mass="6671">MRSSGLVVRILYLVPKINSGLVEDERATETIGIRLILDGVAATQASAQAYRPFLAEKHFIA</sequence>
<organism evidence="1 2">
    <name type="scientific">Pontibacter oryzae</name>
    <dbReference type="NCBI Taxonomy" id="2304593"/>
    <lineage>
        <taxon>Bacteria</taxon>
        <taxon>Pseudomonadati</taxon>
        <taxon>Bacteroidota</taxon>
        <taxon>Cytophagia</taxon>
        <taxon>Cytophagales</taxon>
        <taxon>Hymenobacteraceae</taxon>
        <taxon>Pontibacter</taxon>
    </lineage>
</organism>
<dbReference type="RefSeq" id="WP_119432013.1">
    <property type="nucleotide sequence ID" value="NZ_QWGE01000003.1"/>
</dbReference>
<reference evidence="2" key="1">
    <citation type="submission" date="2018-08" db="EMBL/GenBank/DDBJ databases">
        <title>Mucilaginibacter sp. MYSH2.</title>
        <authorList>
            <person name="Seo T."/>
        </authorList>
    </citation>
    <scope>NUCLEOTIDE SEQUENCE [LARGE SCALE GENOMIC DNA]</scope>
    <source>
        <strain evidence="2">KIRAN</strain>
    </source>
</reference>
<name>A0A399S6A7_9BACT</name>
<dbReference type="Proteomes" id="UP000266005">
    <property type="component" value="Unassembled WGS sequence"/>
</dbReference>
<evidence type="ECO:0000313" key="1">
    <source>
        <dbReference type="EMBL" id="RIJ37357.1"/>
    </source>
</evidence>
<protein>
    <submittedName>
        <fullName evidence="1">Uncharacterized protein</fullName>
    </submittedName>
</protein>
<dbReference type="EMBL" id="QWGE01000003">
    <property type="protein sequence ID" value="RIJ37357.1"/>
    <property type="molecule type" value="Genomic_DNA"/>
</dbReference>
<dbReference type="AlphaFoldDB" id="A0A399S6A7"/>